<dbReference type="Ensembl" id="ENSMALT00000024109.1">
    <property type="protein sequence ID" value="ENSMALP00000023659.1"/>
    <property type="gene ID" value="ENSMALG00000016503.1"/>
</dbReference>
<evidence type="ECO:0000313" key="2">
    <source>
        <dbReference type="Proteomes" id="UP000261600"/>
    </source>
</evidence>
<name>A0A3Q3JUD4_MONAL</name>
<dbReference type="Proteomes" id="UP000261600">
    <property type="component" value="Unplaced"/>
</dbReference>
<reference evidence="1" key="2">
    <citation type="submission" date="2025-09" db="UniProtKB">
        <authorList>
            <consortium name="Ensembl"/>
        </authorList>
    </citation>
    <scope>IDENTIFICATION</scope>
</reference>
<evidence type="ECO:0000313" key="1">
    <source>
        <dbReference type="Ensembl" id="ENSMALP00000023659.1"/>
    </source>
</evidence>
<proteinExistence type="predicted"/>
<keyword evidence="2" id="KW-1185">Reference proteome</keyword>
<sequence>MFYHQISKALKSVNQMLWPSQSTDLSPTEHGWEILDEGIVIWKKFY</sequence>
<accession>A0A3Q3JUD4</accession>
<protein>
    <submittedName>
        <fullName evidence="1">Uncharacterized protein</fullName>
    </submittedName>
</protein>
<dbReference type="AlphaFoldDB" id="A0A3Q3JUD4"/>
<reference evidence="1" key="1">
    <citation type="submission" date="2025-08" db="UniProtKB">
        <authorList>
            <consortium name="Ensembl"/>
        </authorList>
    </citation>
    <scope>IDENTIFICATION</scope>
</reference>
<organism evidence="1 2">
    <name type="scientific">Monopterus albus</name>
    <name type="common">Swamp eel</name>
    <dbReference type="NCBI Taxonomy" id="43700"/>
    <lineage>
        <taxon>Eukaryota</taxon>
        <taxon>Metazoa</taxon>
        <taxon>Chordata</taxon>
        <taxon>Craniata</taxon>
        <taxon>Vertebrata</taxon>
        <taxon>Euteleostomi</taxon>
        <taxon>Actinopterygii</taxon>
        <taxon>Neopterygii</taxon>
        <taxon>Teleostei</taxon>
        <taxon>Neoteleostei</taxon>
        <taxon>Acanthomorphata</taxon>
        <taxon>Anabantaria</taxon>
        <taxon>Synbranchiformes</taxon>
        <taxon>Synbranchidae</taxon>
        <taxon>Monopterus</taxon>
    </lineage>
</organism>